<keyword evidence="3" id="KW-1185">Reference proteome</keyword>
<dbReference type="InterPro" id="IPR050509">
    <property type="entry name" value="CoA-transferase_III"/>
</dbReference>
<proteinExistence type="predicted"/>
<dbReference type="Proteomes" id="UP000033514">
    <property type="component" value="Unassembled WGS sequence"/>
</dbReference>
<name>A0A0F5L6X2_9HYPH</name>
<dbReference type="PANTHER" id="PTHR48228:SF6">
    <property type="entry name" value="L-CARNITINE COA-TRANSFERASE"/>
    <property type="match status" value="1"/>
</dbReference>
<comment type="caution">
    <text evidence="2">The sequence shown here is derived from an EMBL/GenBank/DDBJ whole genome shotgun (WGS) entry which is preliminary data.</text>
</comment>
<sequence length="400" mass="43354">MSENVKRFDPAATGPLEGIRVLDLSRLMAGNMLSLQLADFGADVIKIEPPEGDPLRDWKDDGLSLFWKVYGRNKRSVMLNLRDPASMNALWRLIETADVFIENFRPGTLEKMGLAPERLLEKNNRLIVVRISGFGQTGPYSRLPGFGTIVEAMSGFAERTGFPDREPVLPPLALADMIAGLYGASATMMALYARQAGTAAGQVIDLSLLEPMFSVLGPEAAIFARTGKIKQRVGSASNTASPRNVYKCADGKYLALSGSTPAVARRIFEIIGRADMNDDPRFATNSDRVKNRDLVDAAVGEWFAHLDSSEALETMRAAGATVGPVYNIAQAMDDPHFNEREVIVPVEDEGAAPLPMHNILPRLSATPGVWRRPAPSLGEHNDEIFREAGIALPRAGGGPA</sequence>
<dbReference type="EMBL" id="LAJG01000023">
    <property type="protein sequence ID" value="KKB78000.1"/>
    <property type="molecule type" value="Genomic_DNA"/>
</dbReference>
<dbReference type="Gene3D" id="3.30.1540.10">
    <property type="entry name" value="formyl-coa transferase, domain 3"/>
    <property type="match status" value="1"/>
</dbReference>
<keyword evidence="1 2" id="KW-0808">Transferase</keyword>
<evidence type="ECO:0000313" key="2">
    <source>
        <dbReference type="EMBL" id="KKB78000.1"/>
    </source>
</evidence>
<reference evidence="2 3" key="1">
    <citation type="submission" date="2015-03" db="EMBL/GenBank/DDBJ databases">
        <authorList>
            <person name="Hassan Y.I."/>
            <person name="Lepp D."/>
            <person name="Zhou T."/>
        </authorList>
    </citation>
    <scope>NUCLEOTIDE SEQUENCE [LARGE SCALE GENOMIC DNA]</scope>
    <source>
        <strain evidence="2 3">GH2-10</strain>
    </source>
</reference>
<evidence type="ECO:0000256" key="1">
    <source>
        <dbReference type="ARBA" id="ARBA00022679"/>
    </source>
</evidence>
<dbReference type="AlphaFoldDB" id="A0A0F5L6X2"/>
<dbReference type="SUPFAM" id="SSF89796">
    <property type="entry name" value="CoA-transferase family III (CaiB/BaiF)"/>
    <property type="match status" value="1"/>
</dbReference>
<dbReference type="PATRIC" id="fig|361041.3.peg.1951"/>
<organism evidence="2 3">
    <name type="scientific">Devosia soli</name>
    <dbReference type="NCBI Taxonomy" id="361041"/>
    <lineage>
        <taxon>Bacteria</taxon>
        <taxon>Pseudomonadati</taxon>
        <taxon>Pseudomonadota</taxon>
        <taxon>Alphaproteobacteria</taxon>
        <taxon>Hyphomicrobiales</taxon>
        <taxon>Devosiaceae</taxon>
        <taxon>Devosia</taxon>
    </lineage>
</organism>
<protein>
    <submittedName>
        <fullName evidence="2">Acyl-CoA transferase</fullName>
    </submittedName>
</protein>
<dbReference type="Gene3D" id="3.40.50.10540">
    <property type="entry name" value="Crotonobetainyl-coa:carnitine coa-transferase, domain 1"/>
    <property type="match status" value="1"/>
</dbReference>
<dbReference type="GO" id="GO:0016740">
    <property type="term" value="F:transferase activity"/>
    <property type="evidence" value="ECO:0007669"/>
    <property type="project" value="UniProtKB-KW"/>
</dbReference>
<dbReference type="PANTHER" id="PTHR48228">
    <property type="entry name" value="SUCCINYL-COA--D-CITRAMALATE COA-TRANSFERASE"/>
    <property type="match status" value="1"/>
</dbReference>
<dbReference type="STRING" id="361041.VW35_12845"/>
<dbReference type="RefSeq" id="WP_046143458.1">
    <property type="nucleotide sequence ID" value="NZ_LAJG01000023.1"/>
</dbReference>
<dbReference type="OrthoDB" id="5720311at2"/>
<gene>
    <name evidence="2" type="ORF">VW35_12845</name>
</gene>
<dbReference type="InterPro" id="IPR003673">
    <property type="entry name" value="CoA-Trfase_fam_III"/>
</dbReference>
<dbReference type="InterPro" id="IPR023606">
    <property type="entry name" value="CoA-Trfase_III_dom_1_sf"/>
</dbReference>
<evidence type="ECO:0000313" key="3">
    <source>
        <dbReference type="Proteomes" id="UP000033514"/>
    </source>
</evidence>
<dbReference type="Pfam" id="PF02515">
    <property type="entry name" value="CoA_transf_3"/>
    <property type="match status" value="1"/>
</dbReference>
<accession>A0A0F5L6X2</accession>
<dbReference type="InterPro" id="IPR044855">
    <property type="entry name" value="CoA-Trfase_III_dom3_sf"/>
</dbReference>